<dbReference type="InterPro" id="IPR015760">
    <property type="entry name" value="TIF_IF2"/>
</dbReference>
<dbReference type="PATRIC" id="fig|1619011.3.peg.681"/>
<dbReference type="Proteomes" id="UP000034810">
    <property type="component" value="Unassembled WGS sequence"/>
</dbReference>
<dbReference type="Gene3D" id="3.40.50.10050">
    <property type="entry name" value="Translation initiation factor IF- 2, domain 3"/>
    <property type="match status" value="1"/>
</dbReference>
<dbReference type="InterPro" id="IPR009000">
    <property type="entry name" value="Transl_B-barrel_sf"/>
</dbReference>
<gene>
    <name evidence="11" type="ORF">UV58_C0023G0005</name>
</gene>
<evidence type="ECO:0000259" key="10">
    <source>
        <dbReference type="PROSITE" id="PS51722"/>
    </source>
</evidence>
<dbReference type="NCBIfam" id="TIGR00487">
    <property type="entry name" value="IF-2"/>
    <property type="match status" value="1"/>
</dbReference>
<evidence type="ECO:0000256" key="6">
    <source>
        <dbReference type="ARBA" id="ARBA00023134"/>
    </source>
</evidence>
<dbReference type="AlphaFoldDB" id="A0A0G1F3A3"/>
<dbReference type="InterPro" id="IPR005225">
    <property type="entry name" value="Small_GTP-bd"/>
</dbReference>
<evidence type="ECO:0000256" key="1">
    <source>
        <dbReference type="ARBA" id="ARBA00007733"/>
    </source>
</evidence>
<dbReference type="Gene3D" id="2.40.30.10">
    <property type="entry name" value="Translation factors"/>
    <property type="match status" value="2"/>
</dbReference>
<evidence type="ECO:0000256" key="5">
    <source>
        <dbReference type="ARBA" id="ARBA00022917"/>
    </source>
</evidence>
<dbReference type="GO" id="GO:0005737">
    <property type="term" value="C:cytoplasm"/>
    <property type="evidence" value="ECO:0007669"/>
    <property type="project" value="UniProtKB-UniRule"/>
</dbReference>
<evidence type="ECO:0000256" key="2">
    <source>
        <dbReference type="ARBA" id="ARBA00020675"/>
    </source>
</evidence>
<dbReference type="EMBL" id="LCFA01000023">
    <property type="protein sequence ID" value="KKS81353.1"/>
    <property type="molecule type" value="Genomic_DNA"/>
</dbReference>
<dbReference type="PANTHER" id="PTHR43381">
    <property type="entry name" value="TRANSLATION INITIATION FACTOR IF-2-RELATED"/>
    <property type="match status" value="1"/>
</dbReference>
<name>A0A0G1F3A3_9BACT</name>
<dbReference type="GO" id="GO:0005525">
    <property type="term" value="F:GTP binding"/>
    <property type="evidence" value="ECO:0007669"/>
    <property type="project" value="UniProtKB-KW"/>
</dbReference>
<dbReference type="PRINTS" id="PR00315">
    <property type="entry name" value="ELONGATNFCT"/>
</dbReference>
<evidence type="ECO:0000256" key="4">
    <source>
        <dbReference type="ARBA" id="ARBA00022741"/>
    </source>
</evidence>
<evidence type="ECO:0000256" key="8">
    <source>
        <dbReference type="RuleBase" id="RU000644"/>
    </source>
</evidence>
<comment type="function">
    <text evidence="8">One of the essential components for the initiation of protein synthesis. Protects formylmethionyl-tRNA from spontaneous hydrolysis and promotes its binding to the 30S ribosomal subunits. Also involved in the hydrolysis of GTP during the formation of the 70S ribosomal complex.</text>
</comment>
<evidence type="ECO:0000256" key="3">
    <source>
        <dbReference type="ARBA" id="ARBA00022540"/>
    </source>
</evidence>
<dbReference type="SUPFAM" id="SSF50447">
    <property type="entry name" value="Translation proteins"/>
    <property type="match status" value="2"/>
</dbReference>
<sequence>MSSSDVKPDKNPEDKKLSGEAVPRPPIVVVMGHVDHGKTSLLDYIRKTKVAEKEAGGITQSIGAYEIEWRLKDDTKSRASENDRGITNDLAVQYCKITFIDTPGHAAFTKMRERGAKAADIAILVVAADDGVQPQTEEAIAILQKSKTPFVVAINKTDRSNADPERVKQDLLAHGVKLESFGGHVSWHLISAKTGEGVDELLELIVLMWQMETPTYNPSGLVKGFILESEMDSRRGVVASVIVTDGILKNGQNIVTPSACGKIKMLENFLGEKTESFSPSSPALVVGFERLPAIGEEFKAGHLEIEERPETGIEERRKSEILMMEKEENVLPLVLKADVAGSLEALSQMISSMSFEGLRPKIVSQEVGDVTDGDVKSAQMLGALVVGFNCRLTKPAESLARSQNVEVITSDVIYRLVEQLEEKIKNLYVKKETDILEILAVFGKKGRKQIVGGRVVEGFFTLNQKVKIERQNEVLGWGRISNLQKEKKDCRKVDEGNECGLMIDSDIEIQVGDRLVIEK</sequence>
<dbReference type="PANTHER" id="PTHR43381:SF4">
    <property type="entry name" value="EUKARYOTIC TRANSLATION INITIATION FACTOR 5B"/>
    <property type="match status" value="1"/>
</dbReference>
<keyword evidence="6" id="KW-0342">GTP-binding</keyword>
<dbReference type="InterPro" id="IPR036925">
    <property type="entry name" value="TIF_IF2_dom3_sf"/>
</dbReference>
<dbReference type="CDD" id="cd01887">
    <property type="entry name" value="IF2_eIF5B"/>
    <property type="match status" value="1"/>
</dbReference>
<dbReference type="Pfam" id="PF00009">
    <property type="entry name" value="GTP_EFTU"/>
    <property type="match status" value="1"/>
</dbReference>
<comment type="caution">
    <text evidence="11">The sequence shown here is derived from an EMBL/GenBank/DDBJ whole genome shotgun (WGS) entry which is preliminary data.</text>
</comment>
<keyword evidence="4" id="KW-0547">Nucleotide-binding</keyword>
<dbReference type="InterPro" id="IPR027417">
    <property type="entry name" value="P-loop_NTPase"/>
</dbReference>
<organism evidence="11 12">
    <name type="scientific">Candidatus Wolfebacteria bacterium GW2011_GWC1_43_10</name>
    <dbReference type="NCBI Taxonomy" id="1619011"/>
    <lineage>
        <taxon>Bacteria</taxon>
        <taxon>Candidatus Wolfeibacteriota</taxon>
    </lineage>
</organism>
<feature type="region of interest" description="Disordered" evidence="9">
    <location>
        <begin position="1"/>
        <end position="22"/>
    </location>
</feature>
<dbReference type="SUPFAM" id="SSF52156">
    <property type="entry name" value="Initiation factor IF2/eIF5b, domain 3"/>
    <property type="match status" value="1"/>
</dbReference>
<dbReference type="NCBIfam" id="TIGR00231">
    <property type="entry name" value="small_GTP"/>
    <property type="match status" value="1"/>
</dbReference>
<dbReference type="InterPro" id="IPR023115">
    <property type="entry name" value="TIF_IF2_dom3"/>
</dbReference>
<dbReference type="InterPro" id="IPR000795">
    <property type="entry name" value="T_Tr_GTP-bd_dom"/>
</dbReference>
<dbReference type="Gene3D" id="3.40.50.300">
    <property type="entry name" value="P-loop containing nucleotide triphosphate hydrolases"/>
    <property type="match status" value="1"/>
</dbReference>
<keyword evidence="3 8" id="KW-0396">Initiation factor</keyword>
<reference evidence="11 12" key="1">
    <citation type="journal article" date="2015" name="Nature">
        <title>rRNA introns, odd ribosomes, and small enigmatic genomes across a large radiation of phyla.</title>
        <authorList>
            <person name="Brown C.T."/>
            <person name="Hug L.A."/>
            <person name="Thomas B.C."/>
            <person name="Sharon I."/>
            <person name="Castelle C.J."/>
            <person name="Singh A."/>
            <person name="Wilkins M.J."/>
            <person name="Williams K.H."/>
            <person name="Banfield J.F."/>
        </authorList>
    </citation>
    <scope>NUCLEOTIDE SEQUENCE [LARGE SCALE GENOMIC DNA]</scope>
</reference>
<evidence type="ECO:0000256" key="9">
    <source>
        <dbReference type="SAM" id="MobiDB-lite"/>
    </source>
</evidence>
<proteinExistence type="inferred from homology"/>
<accession>A0A0G1F3A3</accession>
<dbReference type="InterPro" id="IPR000178">
    <property type="entry name" value="TF_IF2_bacterial-like"/>
</dbReference>
<feature type="compositionally biased region" description="Basic and acidic residues" evidence="9">
    <location>
        <begin position="1"/>
        <end position="18"/>
    </location>
</feature>
<protein>
    <recommendedName>
        <fullName evidence="2 7">Translation initiation factor IF-2</fullName>
    </recommendedName>
</protein>
<dbReference type="Pfam" id="PF11987">
    <property type="entry name" value="IF-2"/>
    <property type="match status" value="1"/>
</dbReference>
<keyword evidence="5 8" id="KW-0648">Protein biosynthesis</keyword>
<dbReference type="FunFam" id="3.40.50.10050:FF:000001">
    <property type="entry name" value="Translation initiation factor IF-2"/>
    <property type="match status" value="1"/>
</dbReference>
<evidence type="ECO:0000313" key="11">
    <source>
        <dbReference type="EMBL" id="KKS81353.1"/>
    </source>
</evidence>
<dbReference type="GO" id="GO:0003924">
    <property type="term" value="F:GTPase activity"/>
    <property type="evidence" value="ECO:0007669"/>
    <property type="project" value="InterPro"/>
</dbReference>
<dbReference type="Pfam" id="PF22042">
    <property type="entry name" value="EF-G_D2"/>
    <property type="match status" value="1"/>
</dbReference>
<dbReference type="GO" id="GO:0003743">
    <property type="term" value="F:translation initiation factor activity"/>
    <property type="evidence" value="ECO:0007669"/>
    <property type="project" value="UniProtKB-UniRule"/>
</dbReference>
<dbReference type="PROSITE" id="PS51722">
    <property type="entry name" value="G_TR_2"/>
    <property type="match status" value="1"/>
</dbReference>
<dbReference type="FunFam" id="3.40.50.300:FF:000019">
    <property type="entry name" value="Translation initiation factor IF-2"/>
    <property type="match status" value="1"/>
</dbReference>
<evidence type="ECO:0000313" key="12">
    <source>
        <dbReference type="Proteomes" id="UP000034810"/>
    </source>
</evidence>
<evidence type="ECO:0000256" key="7">
    <source>
        <dbReference type="NCBIfam" id="TIGR00487"/>
    </source>
</evidence>
<comment type="similarity">
    <text evidence="1 8">Belongs to the TRAFAC class translation factor GTPase superfamily. Classic translation factor GTPase family. IF-2 subfamily.</text>
</comment>
<feature type="domain" description="Tr-type G" evidence="10">
    <location>
        <begin position="23"/>
        <end position="215"/>
    </location>
</feature>
<dbReference type="InterPro" id="IPR053905">
    <property type="entry name" value="EF-G-like_DII"/>
</dbReference>
<dbReference type="SUPFAM" id="SSF52540">
    <property type="entry name" value="P-loop containing nucleoside triphosphate hydrolases"/>
    <property type="match status" value="1"/>
</dbReference>